<comment type="caution">
    <text evidence="1">The sequence shown here is derived from an EMBL/GenBank/DDBJ whole genome shotgun (WGS) entry which is preliminary data.</text>
</comment>
<protein>
    <submittedName>
        <fullName evidence="1">Mitochondrial fission ELM1-domain-containing protein</fullName>
    </submittedName>
</protein>
<sequence>MILSRINPLCSCRSTLYQRVRPLTTSMRVLNDRRPVWVLTDGSIQSTLSGMALGKKLGHVELKTVVTSKGLQVFPPIVQKYLVDWFLSRKKAEQGKLPWYLTVKEGEWSGQRPDFVVCSAPEAIPACLSVSKNNPFTYSVYVGYPNIPFVYFDQVVLPKYEMDAKLAKLGPFYSKQKNSIATQVPLLDIEKGNEGYLKDILPSSFLEPHSNMMVFVIGGYTPQCRWYSEDASLIADNIQRIVKKLHGKVAVIFTEKTTPEVKEKIMKIHNHHTDSIAIWDAMVDTETSLTRAHIYQSMIDKATRVVITADLDYSVAHAAAKRKPVYIVFGDRCRQHLLRFHRWARDNRITRKLRLDRGRGASHKQQHHAYDPLSYLGHHGSWADGYHLVKNQDTLDYIKQEVTELRQERVTGKRRKDKD</sequence>
<keyword evidence="2" id="KW-1185">Reference proteome</keyword>
<reference evidence="1" key="2">
    <citation type="submission" date="2023-02" db="EMBL/GenBank/DDBJ databases">
        <authorList>
            <consortium name="DOE Joint Genome Institute"/>
            <person name="Mondo S.J."/>
            <person name="Chang Y."/>
            <person name="Wang Y."/>
            <person name="Ahrendt S."/>
            <person name="Andreopoulos W."/>
            <person name="Barry K."/>
            <person name="Beard J."/>
            <person name="Benny G.L."/>
            <person name="Blankenship S."/>
            <person name="Bonito G."/>
            <person name="Cuomo C."/>
            <person name="Desiro A."/>
            <person name="Gervers K.A."/>
            <person name="Hundley H."/>
            <person name="Kuo A."/>
            <person name="LaButti K."/>
            <person name="Lang B.F."/>
            <person name="Lipzen A."/>
            <person name="O'Donnell K."/>
            <person name="Pangilinan J."/>
            <person name="Reynolds N."/>
            <person name="Sandor L."/>
            <person name="Smith M.W."/>
            <person name="Tsang A."/>
            <person name="Grigoriev I.V."/>
            <person name="Stajich J.E."/>
            <person name="Spatafora J.W."/>
        </authorList>
    </citation>
    <scope>NUCLEOTIDE SEQUENCE</scope>
    <source>
        <strain evidence="1">RSA 2281</strain>
    </source>
</reference>
<dbReference type="EMBL" id="JAIXMP010000009">
    <property type="protein sequence ID" value="KAI9267877.1"/>
    <property type="molecule type" value="Genomic_DNA"/>
</dbReference>
<reference evidence="1" key="1">
    <citation type="journal article" date="2022" name="IScience">
        <title>Evolution of zygomycete secretomes and the origins of terrestrial fungal ecologies.</title>
        <authorList>
            <person name="Chang Y."/>
            <person name="Wang Y."/>
            <person name="Mondo S."/>
            <person name="Ahrendt S."/>
            <person name="Andreopoulos W."/>
            <person name="Barry K."/>
            <person name="Beard J."/>
            <person name="Benny G.L."/>
            <person name="Blankenship S."/>
            <person name="Bonito G."/>
            <person name="Cuomo C."/>
            <person name="Desiro A."/>
            <person name="Gervers K.A."/>
            <person name="Hundley H."/>
            <person name="Kuo A."/>
            <person name="LaButti K."/>
            <person name="Lang B.F."/>
            <person name="Lipzen A."/>
            <person name="O'Donnell K."/>
            <person name="Pangilinan J."/>
            <person name="Reynolds N."/>
            <person name="Sandor L."/>
            <person name="Smith M.E."/>
            <person name="Tsang A."/>
            <person name="Grigoriev I.V."/>
            <person name="Stajich J.E."/>
            <person name="Spatafora J.W."/>
        </authorList>
    </citation>
    <scope>NUCLEOTIDE SEQUENCE</scope>
    <source>
        <strain evidence="1">RSA 2281</strain>
    </source>
</reference>
<dbReference type="Pfam" id="PF06258">
    <property type="entry name" value="Mito_fiss_Elm1"/>
    <property type="match status" value="1"/>
</dbReference>
<gene>
    <name evidence="1" type="ORF">BDA99DRAFT_535406</name>
</gene>
<organism evidence="1 2">
    <name type="scientific">Phascolomyces articulosus</name>
    <dbReference type="NCBI Taxonomy" id="60185"/>
    <lineage>
        <taxon>Eukaryota</taxon>
        <taxon>Fungi</taxon>
        <taxon>Fungi incertae sedis</taxon>
        <taxon>Mucoromycota</taxon>
        <taxon>Mucoromycotina</taxon>
        <taxon>Mucoromycetes</taxon>
        <taxon>Mucorales</taxon>
        <taxon>Lichtheimiaceae</taxon>
        <taxon>Phascolomyces</taxon>
    </lineage>
</organism>
<name>A0AAD5PFI2_9FUNG</name>
<evidence type="ECO:0000313" key="1">
    <source>
        <dbReference type="EMBL" id="KAI9267877.1"/>
    </source>
</evidence>
<dbReference type="AlphaFoldDB" id="A0AAD5PFI2"/>
<evidence type="ECO:0000313" key="2">
    <source>
        <dbReference type="Proteomes" id="UP001209540"/>
    </source>
</evidence>
<dbReference type="InterPro" id="IPR009367">
    <property type="entry name" value="Elm1-like"/>
</dbReference>
<dbReference type="Proteomes" id="UP001209540">
    <property type="component" value="Unassembled WGS sequence"/>
</dbReference>
<proteinExistence type="predicted"/>
<accession>A0AAD5PFI2</accession>